<evidence type="ECO:0000256" key="8">
    <source>
        <dbReference type="ARBA" id="ARBA00023170"/>
    </source>
</evidence>
<dbReference type="InterPro" id="IPR007110">
    <property type="entry name" value="Ig-like_dom"/>
</dbReference>
<keyword evidence="7" id="KW-1015">Disulfide bond</keyword>
<protein>
    <recommendedName>
        <fullName evidence="11">Ig-like domain-containing protein</fullName>
    </recommendedName>
</protein>
<evidence type="ECO:0000256" key="3">
    <source>
        <dbReference type="ARBA" id="ARBA00022729"/>
    </source>
</evidence>
<dbReference type="Gene3D" id="2.60.40.10">
    <property type="entry name" value="Immunoglobulins"/>
    <property type="match status" value="1"/>
</dbReference>
<dbReference type="InterPro" id="IPR013783">
    <property type="entry name" value="Ig-like_fold"/>
</dbReference>
<keyword evidence="8" id="KW-0675">Receptor</keyword>
<evidence type="ECO:0000313" key="12">
    <source>
        <dbReference type="Ensembl" id="ENSCCNP00000026022.1"/>
    </source>
</evidence>
<keyword evidence="4" id="KW-0391">Immunity</keyword>
<dbReference type="InterPro" id="IPR036179">
    <property type="entry name" value="Ig-like_dom_sf"/>
</dbReference>
<evidence type="ECO:0000256" key="9">
    <source>
        <dbReference type="ARBA" id="ARBA00023319"/>
    </source>
</evidence>
<evidence type="ECO:0000256" key="1">
    <source>
        <dbReference type="ARBA" id="ARBA00004236"/>
    </source>
</evidence>
<dbReference type="SUPFAM" id="SSF48726">
    <property type="entry name" value="Immunoglobulin"/>
    <property type="match status" value="1"/>
</dbReference>
<keyword evidence="10" id="KW-1279">T cell receptor</keyword>
<name>A0A8C0ZWX4_CASCN</name>
<evidence type="ECO:0000256" key="4">
    <source>
        <dbReference type="ARBA" id="ARBA00022859"/>
    </source>
</evidence>
<comment type="subcellular location">
    <subcellularLocation>
        <location evidence="1">Cell membrane</location>
    </subcellularLocation>
</comment>
<sequence>MLFLSHLKHNEVPSLLFPIGPSVAQIITQSQAEIYVQEAEMAILGCTYDTKESNYYLFWYKQHPSGQLVFIISQEAYTQQNATESRFSVNFQKAAKSFSLKISDSQLGDAAMYFCALKEHTVIGTIRRG</sequence>
<dbReference type="InterPro" id="IPR013106">
    <property type="entry name" value="Ig_V-set"/>
</dbReference>
<feature type="domain" description="Ig-like" evidence="11">
    <location>
        <begin position="21"/>
        <end position="129"/>
    </location>
</feature>
<organism evidence="12">
    <name type="scientific">Castor canadensis</name>
    <name type="common">American beaver</name>
    <dbReference type="NCBI Taxonomy" id="51338"/>
    <lineage>
        <taxon>Eukaryota</taxon>
        <taxon>Metazoa</taxon>
        <taxon>Chordata</taxon>
        <taxon>Craniata</taxon>
        <taxon>Vertebrata</taxon>
        <taxon>Euteleostomi</taxon>
        <taxon>Mammalia</taxon>
        <taxon>Eutheria</taxon>
        <taxon>Euarchontoglires</taxon>
        <taxon>Glires</taxon>
        <taxon>Rodentia</taxon>
        <taxon>Castorimorpha</taxon>
        <taxon>Castoridae</taxon>
        <taxon>Castor</taxon>
    </lineage>
</organism>
<dbReference type="PANTHER" id="PTHR19367:SF47">
    <property type="entry name" value="IG-LIKE DOMAIN-CONTAINING PROTEIN"/>
    <property type="match status" value="1"/>
</dbReference>
<keyword evidence="5" id="KW-1064">Adaptive immunity</keyword>
<proteinExistence type="predicted"/>
<evidence type="ECO:0000256" key="7">
    <source>
        <dbReference type="ARBA" id="ARBA00023157"/>
    </source>
</evidence>
<evidence type="ECO:0000256" key="6">
    <source>
        <dbReference type="ARBA" id="ARBA00023136"/>
    </source>
</evidence>
<evidence type="ECO:0000256" key="5">
    <source>
        <dbReference type="ARBA" id="ARBA00023130"/>
    </source>
</evidence>
<keyword evidence="2" id="KW-1003">Cell membrane</keyword>
<evidence type="ECO:0000259" key="11">
    <source>
        <dbReference type="PROSITE" id="PS50835"/>
    </source>
</evidence>
<dbReference type="GO" id="GO:0002250">
    <property type="term" value="P:adaptive immune response"/>
    <property type="evidence" value="ECO:0007669"/>
    <property type="project" value="UniProtKB-KW"/>
</dbReference>
<dbReference type="Pfam" id="PF07686">
    <property type="entry name" value="V-set"/>
    <property type="match status" value="1"/>
</dbReference>
<reference evidence="12" key="1">
    <citation type="submission" date="2023-09" db="UniProtKB">
        <authorList>
            <consortium name="Ensembl"/>
        </authorList>
    </citation>
    <scope>IDENTIFICATION</scope>
</reference>
<keyword evidence="9" id="KW-0393">Immunoglobulin domain</keyword>
<accession>A0A8C0ZWX4</accession>
<evidence type="ECO:0000256" key="2">
    <source>
        <dbReference type="ARBA" id="ARBA00022475"/>
    </source>
</evidence>
<dbReference type="PANTHER" id="PTHR19367">
    <property type="entry name" value="T-CELL RECEPTOR ALPHA CHAIN V REGION"/>
    <property type="match status" value="1"/>
</dbReference>
<dbReference type="AlphaFoldDB" id="A0A8C0ZWX4"/>
<evidence type="ECO:0000256" key="10">
    <source>
        <dbReference type="ARBA" id="ARBA00043266"/>
    </source>
</evidence>
<dbReference type="InterPro" id="IPR051287">
    <property type="entry name" value="TCR_variable_region"/>
</dbReference>
<dbReference type="FunFam" id="2.60.40.10:FF:000878">
    <property type="entry name" value="T cell receptor alpha variable 38-1"/>
    <property type="match status" value="1"/>
</dbReference>
<dbReference type="PROSITE" id="PS50835">
    <property type="entry name" value="IG_LIKE"/>
    <property type="match status" value="1"/>
</dbReference>
<dbReference type="GO" id="GO:0042101">
    <property type="term" value="C:T cell receptor complex"/>
    <property type="evidence" value="ECO:0007669"/>
    <property type="project" value="UniProtKB-KW"/>
</dbReference>
<keyword evidence="3" id="KW-0732">Signal</keyword>
<dbReference type="Ensembl" id="ENSCCNT00000033038.1">
    <property type="protein sequence ID" value="ENSCCNP00000026022.1"/>
    <property type="gene ID" value="ENSCCNG00000025319.1"/>
</dbReference>
<dbReference type="SMART" id="SM00406">
    <property type="entry name" value="IGv"/>
    <property type="match status" value="1"/>
</dbReference>
<keyword evidence="6" id="KW-0472">Membrane</keyword>